<comment type="caution">
    <text evidence="2">The sequence shown here is derived from an EMBL/GenBank/DDBJ whole genome shotgun (WGS) entry which is preliminary data.</text>
</comment>
<dbReference type="Proteomes" id="UP000325081">
    <property type="component" value="Unassembled WGS sequence"/>
</dbReference>
<keyword evidence="1" id="KW-0732">Signal</keyword>
<reference evidence="3" key="1">
    <citation type="journal article" date="2019" name="Curr. Biol.">
        <title>Genome Sequence of Striga asiatica Provides Insight into the Evolution of Plant Parasitism.</title>
        <authorList>
            <person name="Yoshida S."/>
            <person name="Kim S."/>
            <person name="Wafula E.K."/>
            <person name="Tanskanen J."/>
            <person name="Kim Y.M."/>
            <person name="Honaas L."/>
            <person name="Yang Z."/>
            <person name="Spallek T."/>
            <person name="Conn C.E."/>
            <person name="Ichihashi Y."/>
            <person name="Cheong K."/>
            <person name="Cui S."/>
            <person name="Der J.P."/>
            <person name="Gundlach H."/>
            <person name="Jiao Y."/>
            <person name="Hori C."/>
            <person name="Ishida J.K."/>
            <person name="Kasahara H."/>
            <person name="Kiba T."/>
            <person name="Kim M.S."/>
            <person name="Koo N."/>
            <person name="Laohavisit A."/>
            <person name="Lee Y.H."/>
            <person name="Lumba S."/>
            <person name="McCourt P."/>
            <person name="Mortimer J.C."/>
            <person name="Mutuku J.M."/>
            <person name="Nomura T."/>
            <person name="Sasaki-Sekimoto Y."/>
            <person name="Seto Y."/>
            <person name="Wang Y."/>
            <person name="Wakatake T."/>
            <person name="Sakakibara H."/>
            <person name="Demura T."/>
            <person name="Yamaguchi S."/>
            <person name="Yoneyama K."/>
            <person name="Manabe R.I."/>
            <person name="Nelson D.C."/>
            <person name="Schulman A.H."/>
            <person name="Timko M.P."/>
            <person name="dePamphilis C.W."/>
            <person name="Choi D."/>
            <person name="Shirasu K."/>
        </authorList>
    </citation>
    <scope>NUCLEOTIDE SEQUENCE [LARGE SCALE GENOMIC DNA]</scope>
    <source>
        <strain evidence="3">cv. UVA1</strain>
    </source>
</reference>
<accession>A0A5A7PCZ4</accession>
<dbReference type="PANTHER" id="PTHR31263">
    <property type="entry name" value="CELLULASE FAMILY PROTEIN (AFU_ORTHOLOGUE AFUA_5G14560)"/>
    <property type="match status" value="1"/>
</dbReference>
<keyword evidence="3" id="KW-1185">Reference proteome</keyword>
<evidence type="ECO:0000313" key="3">
    <source>
        <dbReference type="Proteomes" id="UP000325081"/>
    </source>
</evidence>
<keyword evidence="2" id="KW-0378">Hydrolase</keyword>
<dbReference type="OrthoDB" id="442731at2759"/>
<organism evidence="2 3">
    <name type="scientific">Striga asiatica</name>
    <name type="common">Asiatic witchweed</name>
    <name type="synonym">Buchnera asiatica</name>
    <dbReference type="NCBI Taxonomy" id="4170"/>
    <lineage>
        <taxon>Eukaryota</taxon>
        <taxon>Viridiplantae</taxon>
        <taxon>Streptophyta</taxon>
        <taxon>Embryophyta</taxon>
        <taxon>Tracheophyta</taxon>
        <taxon>Spermatophyta</taxon>
        <taxon>Magnoliopsida</taxon>
        <taxon>eudicotyledons</taxon>
        <taxon>Gunneridae</taxon>
        <taxon>Pentapetalae</taxon>
        <taxon>asterids</taxon>
        <taxon>lamiids</taxon>
        <taxon>Lamiales</taxon>
        <taxon>Orobanchaceae</taxon>
        <taxon>Buchnereae</taxon>
        <taxon>Striga</taxon>
    </lineage>
</organism>
<protein>
    <submittedName>
        <fullName evidence="2">Glycosyl hydrolase superfamily protein</fullName>
    </submittedName>
</protein>
<evidence type="ECO:0000256" key="1">
    <source>
        <dbReference type="SAM" id="SignalP"/>
    </source>
</evidence>
<dbReference type="Gene3D" id="3.20.20.80">
    <property type="entry name" value="Glycosidases"/>
    <property type="match status" value="1"/>
</dbReference>
<name>A0A5A7PCZ4_STRAF</name>
<dbReference type="EMBL" id="BKCP01004361">
    <property type="protein sequence ID" value="GER30580.1"/>
    <property type="molecule type" value="Genomic_DNA"/>
</dbReference>
<dbReference type="AlphaFoldDB" id="A0A5A7PCZ4"/>
<sequence length="474" mass="53925">MFRRKSIAISLILFLQLSAICNSAPLSTQSRWIVDEASGQRLKLKCVNWVSHLQLMIAEGLDKMPLSLIVGNISQSGFNCVRFSWATYMFTRPEYYGLTVTQSLDKYNLVAAKAGVDKHNKWILKMKIREAHEAVVKELGRKRLMVVLDNTISEPEWCCDGKDSNGFFGDSNFNPEEWLNGLRDVARRYKGNAAVVGMSIRNELRGSRQNLPDYNKFMQAGQTPFTKKVLIFFFLKTKPLSLQLNNKLVLEAHWYTFGISAATWTRRTNFVCNYITQAARNNYLFLINGDNPFPLFLSEFGIDQSGENEADNMYINCLLAEVAGKDIEWSLWALQGSYMLRQGKVNADEAYGVSDFNWDHPRNRHNCKYASRWDQEGSRIKLAGTQQCLMANRDGAVASVTKDCSRGNWQFASSSGLHLAVQIEQGKYLCLEKNAYGPKIITKRCLCVDDKLADLKTCDENPQVQWFKLVPTNV</sequence>
<dbReference type="PANTHER" id="PTHR31263:SF68">
    <property type="entry name" value="GLYCOSIDE HYDROLASE FAMILY 5 DOMAIN-CONTAINING PROTEIN"/>
    <property type="match status" value="1"/>
</dbReference>
<feature type="chain" id="PRO_5023061069" evidence="1">
    <location>
        <begin position="24"/>
        <end position="474"/>
    </location>
</feature>
<dbReference type="SUPFAM" id="SSF51445">
    <property type="entry name" value="(Trans)glycosidases"/>
    <property type="match status" value="1"/>
</dbReference>
<proteinExistence type="predicted"/>
<dbReference type="InterPro" id="IPR017853">
    <property type="entry name" value="GH"/>
</dbReference>
<evidence type="ECO:0000313" key="2">
    <source>
        <dbReference type="EMBL" id="GER30580.1"/>
    </source>
</evidence>
<gene>
    <name evidence="2" type="ORF">STAS_06522</name>
</gene>
<feature type="signal peptide" evidence="1">
    <location>
        <begin position="1"/>
        <end position="23"/>
    </location>
</feature>
<dbReference type="GO" id="GO:0016787">
    <property type="term" value="F:hydrolase activity"/>
    <property type="evidence" value="ECO:0007669"/>
    <property type="project" value="UniProtKB-KW"/>
</dbReference>